<reference evidence="2" key="1">
    <citation type="submission" date="2011-08" db="EMBL/GenBank/DDBJ databases">
        <authorList>
            <person name="Rombauts S."/>
        </authorList>
    </citation>
    <scope>NUCLEOTIDE SEQUENCE</scope>
    <source>
        <strain evidence="2">London</strain>
    </source>
</reference>
<dbReference type="EMBL" id="CAEY01001118">
    <property type="status" value="NOT_ANNOTATED_CDS"/>
    <property type="molecule type" value="Genomic_DNA"/>
</dbReference>
<evidence type="ECO:0000313" key="2">
    <source>
        <dbReference type="Proteomes" id="UP000015104"/>
    </source>
</evidence>
<organism evidence="1 2">
    <name type="scientific">Tetranychus urticae</name>
    <name type="common">Two-spotted spider mite</name>
    <dbReference type="NCBI Taxonomy" id="32264"/>
    <lineage>
        <taxon>Eukaryota</taxon>
        <taxon>Metazoa</taxon>
        <taxon>Ecdysozoa</taxon>
        <taxon>Arthropoda</taxon>
        <taxon>Chelicerata</taxon>
        <taxon>Arachnida</taxon>
        <taxon>Acari</taxon>
        <taxon>Acariformes</taxon>
        <taxon>Trombidiformes</taxon>
        <taxon>Prostigmata</taxon>
        <taxon>Eleutherengona</taxon>
        <taxon>Raphignathae</taxon>
        <taxon>Tetranychoidea</taxon>
        <taxon>Tetranychidae</taxon>
        <taxon>Tetranychus</taxon>
    </lineage>
</organism>
<accession>T1JZ94</accession>
<sequence length="36" mass="3986">MDQGTTTNIFKAQSMKQNMELISNGSINSSSKKTQH</sequence>
<name>T1JZ94_TETUR</name>
<keyword evidence="2" id="KW-1185">Reference proteome</keyword>
<dbReference type="AlphaFoldDB" id="T1JZ94"/>
<protein>
    <submittedName>
        <fullName evidence="1">Uncharacterized protein</fullName>
    </submittedName>
</protein>
<evidence type="ECO:0000313" key="1">
    <source>
        <dbReference type="EnsemblMetazoa" id="tetur03g03140.1"/>
    </source>
</evidence>
<dbReference type="Proteomes" id="UP000015104">
    <property type="component" value="Unassembled WGS sequence"/>
</dbReference>
<proteinExistence type="predicted"/>
<dbReference type="EnsemblMetazoa" id="tetur03g03140.1">
    <property type="protein sequence ID" value="tetur03g03140.1"/>
    <property type="gene ID" value="tetur03g03140"/>
</dbReference>
<dbReference type="HOGENOM" id="CLU_3360289_0_0_1"/>
<reference evidence="1" key="2">
    <citation type="submission" date="2015-06" db="UniProtKB">
        <authorList>
            <consortium name="EnsemblMetazoa"/>
        </authorList>
    </citation>
    <scope>IDENTIFICATION</scope>
</reference>